<gene>
    <name evidence="1" type="ORF">TsocGM_21155</name>
</gene>
<dbReference type="InterPro" id="IPR036388">
    <property type="entry name" value="WH-like_DNA-bd_sf"/>
</dbReference>
<evidence type="ECO:0000313" key="2">
    <source>
        <dbReference type="Proteomes" id="UP000280296"/>
    </source>
</evidence>
<dbReference type="Proteomes" id="UP000280296">
    <property type="component" value="Unassembled WGS sequence"/>
</dbReference>
<name>A0A432MEP5_9BACT</name>
<dbReference type="EMBL" id="RYZH01000053">
    <property type="protein sequence ID" value="RUL84032.1"/>
    <property type="molecule type" value="Genomic_DNA"/>
</dbReference>
<reference evidence="1 2" key="2">
    <citation type="submission" date="2019-01" db="EMBL/GenBank/DDBJ databases">
        <title>Tautonia sociabilis, a novel thermotolerant planctomycete of Isosphaeraceae family, isolated from a 4000 m deep subterranean habitat.</title>
        <authorList>
            <person name="Kovaleva O.L."/>
            <person name="Elcheninov A.G."/>
            <person name="Van Heerden E."/>
            <person name="Toshchakov S.V."/>
            <person name="Novikov A."/>
            <person name="Bonch-Osmolovskaya E.A."/>
            <person name="Kublanov I.V."/>
        </authorList>
    </citation>
    <scope>NUCLEOTIDE SEQUENCE [LARGE SCALE GENOMIC DNA]</scope>
    <source>
        <strain evidence="1 2">GM2012</strain>
    </source>
</reference>
<sequence length="259" mass="28976">MEPLTSNYRDGRPYTRRRDVEDQVCRVRDTDPATWPALAKAPAGSDDRLKSEVIVHLVRILRARGETAIAGQLIEQLVKRMEKTATAWAKGFDQTTTEEIVIQVGERVVELILADTPSRQSEFLEVAFAEAVKRRTLNAVERRESQPRTYRFATPTDAGDGSDGTVANPLEGMADGEPSPEEIAIARERPDVLRRCLGAISNPKHREAVVLRFFEGWPIVSKDKTKPSLCTHFGISDRQISNWFAKAFEEVRAMAGDSL</sequence>
<evidence type="ECO:0000313" key="1">
    <source>
        <dbReference type="EMBL" id="RUL84032.1"/>
    </source>
</evidence>
<dbReference type="Gene3D" id="1.10.10.10">
    <property type="entry name" value="Winged helix-like DNA-binding domain superfamily/Winged helix DNA-binding domain"/>
    <property type="match status" value="1"/>
</dbReference>
<accession>A0A432MEP5</accession>
<keyword evidence="2" id="KW-1185">Reference proteome</keyword>
<organism evidence="1 2">
    <name type="scientific">Tautonia sociabilis</name>
    <dbReference type="NCBI Taxonomy" id="2080755"/>
    <lineage>
        <taxon>Bacteria</taxon>
        <taxon>Pseudomonadati</taxon>
        <taxon>Planctomycetota</taxon>
        <taxon>Planctomycetia</taxon>
        <taxon>Isosphaerales</taxon>
        <taxon>Isosphaeraceae</taxon>
        <taxon>Tautonia</taxon>
    </lineage>
</organism>
<comment type="caution">
    <text evidence="1">The sequence shown here is derived from an EMBL/GenBank/DDBJ whole genome shotgun (WGS) entry which is preliminary data.</text>
</comment>
<dbReference type="RefSeq" id="WP_126727451.1">
    <property type="nucleotide sequence ID" value="NZ_RYZH01000053.1"/>
</dbReference>
<proteinExistence type="predicted"/>
<reference evidence="1 2" key="1">
    <citation type="submission" date="2018-12" db="EMBL/GenBank/DDBJ databases">
        <authorList>
            <person name="Toschakov S.V."/>
        </authorList>
    </citation>
    <scope>NUCLEOTIDE SEQUENCE [LARGE SCALE GENOMIC DNA]</scope>
    <source>
        <strain evidence="1 2">GM2012</strain>
    </source>
</reference>
<dbReference type="AlphaFoldDB" id="A0A432MEP5"/>
<protein>
    <submittedName>
        <fullName evidence="1">Uncharacterized protein</fullName>
    </submittedName>
</protein>
<dbReference type="OrthoDB" id="8457004at2"/>